<keyword evidence="2" id="KW-0677">Repeat</keyword>
<dbReference type="RefSeq" id="WP_081159200.1">
    <property type="nucleotide sequence ID" value="NZ_LWBP01000001.1"/>
</dbReference>
<evidence type="ECO:0000259" key="3">
    <source>
        <dbReference type="Pfam" id="PF23598"/>
    </source>
</evidence>
<dbReference type="Proteomes" id="UP000192276">
    <property type="component" value="Unassembled WGS sequence"/>
</dbReference>
<dbReference type="OrthoDB" id="2044786at2"/>
<dbReference type="InterPro" id="IPR001611">
    <property type="entry name" value="Leu-rich_rpt"/>
</dbReference>
<keyword evidence="5" id="KW-1185">Reference proteome</keyword>
<dbReference type="InterPro" id="IPR055414">
    <property type="entry name" value="LRR_R13L4/SHOC2-like"/>
</dbReference>
<dbReference type="InterPro" id="IPR050216">
    <property type="entry name" value="LRR_domain-containing"/>
</dbReference>
<evidence type="ECO:0000313" key="5">
    <source>
        <dbReference type="Proteomes" id="UP000192276"/>
    </source>
</evidence>
<evidence type="ECO:0000256" key="1">
    <source>
        <dbReference type="ARBA" id="ARBA00022614"/>
    </source>
</evidence>
<dbReference type="STRING" id="550983.A4R26_01920"/>
<dbReference type="Pfam" id="PF13855">
    <property type="entry name" value="LRR_8"/>
    <property type="match status" value="1"/>
</dbReference>
<name>A0A1V9GDA7_9BACT</name>
<accession>A0A1V9GDA7</accession>
<dbReference type="PANTHER" id="PTHR48051:SF46">
    <property type="entry name" value="LEUCINE RICH REPEAT-CONTAINING DOMAIN PROTEIN"/>
    <property type="match status" value="1"/>
</dbReference>
<evidence type="ECO:0000256" key="2">
    <source>
        <dbReference type="ARBA" id="ARBA00022737"/>
    </source>
</evidence>
<sequence>MSKLNLITEQEANERFQILKYIRGKLGKTGRYLLLEGNVEMEGDTDLQVLCSNAKANGVIVHGDLTIKGILYQPDIDHGETLFVTGNVNAKSVNKGGAEFYILGNLAVEQTIYGYYNHGSLVVEGDTEAVTIFAEDHYFRFGGDVQGLVIDTGKIDGVEADYKTTEPLLDELIKNDHYSDTGTLSQYINTGRHIVDPEYISALKRNWVYDAANTVAAKPQLISLPEARDRFNLNRYEPFGEFNFDKIILLDGHAFIDGDLNQEWTAKTLEALGEGPGLNDTLILVNGTLTVAGAIRPSDESFPFLLVLGNVQCDVLLSYDECIHITGDADITYAFDGNYNDGSIVIEGKTRVPYVLNSDHSSRIDPEGAILINYFGDFDDFFDYDYTRKDFERVIVSSVLDQKGRIIPPAFIKLLKAGKSPLKKGARPARLILEEELKKTGTATADVVELDLSGKKLKEFPLALTKLTSLRKLILNDNYIESIPAGISNLANLEEFHVEKCGLKNLAPEIGLLPNLKILNVANNGELALPESINKLSSLRTLNISYNKGFGLPGDVGKLTSLEELICYQCSTAAPIEFPPAITRLKGLKCLLMGSNSILSVPESFLELQNLEELNLNGSLSYLNALPAFSKLKNLKVLHASGLINYTASPAAKQSLLRSFFTITSLEVLHLDRHGERKEKFIKMNEFEEMQNNLAHDPERLAELNARLTRVPNIVYGDGKKGTLREALKAEQLEGISNLRNLKVLDLSFNGLTSLPEEIFALKGLRSLDLQYNRLPADEQLKISSNLPGCEINFQHNAG</sequence>
<comment type="caution">
    <text evidence="4">The sequence shown here is derived from an EMBL/GenBank/DDBJ whole genome shotgun (WGS) entry which is preliminary data.</text>
</comment>
<keyword evidence="1" id="KW-0433">Leucine-rich repeat</keyword>
<evidence type="ECO:0000313" key="4">
    <source>
        <dbReference type="EMBL" id="OQP68580.1"/>
    </source>
</evidence>
<gene>
    <name evidence="4" type="ORF">A4R26_01920</name>
</gene>
<dbReference type="SUPFAM" id="SSF52058">
    <property type="entry name" value="L domain-like"/>
    <property type="match status" value="1"/>
</dbReference>
<dbReference type="PROSITE" id="PS51450">
    <property type="entry name" value="LRR"/>
    <property type="match status" value="2"/>
</dbReference>
<organism evidence="4 5">
    <name type="scientific">Niastella populi</name>
    <dbReference type="NCBI Taxonomy" id="550983"/>
    <lineage>
        <taxon>Bacteria</taxon>
        <taxon>Pseudomonadati</taxon>
        <taxon>Bacteroidota</taxon>
        <taxon>Chitinophagia</taxon>
        <taxon>Chitinophagales</taxon>
        <taxon>Chitinophagaceae</taxon>
        <taxon>Niastella</taxon>
    </lineage>
</organism>
<feature type="domain" description="Disease resistance R13L4/SHOC-2-like LRR" evidence="3">
    <location>
        <begin position="532"/>
        <end position="685"/>
    </location>
</feature>
<dbReference type="SMART" id="SM00369">
    <property type="entry name" value="LRR_TYP"/>
    <property type="match status" value="4"/>
</dbReference>
<dbReference type="Pfam" id="PF23598">
    <property type="entry name" value="LRR_14"/>
    <property type="match status" value="1"/>
</dbReference>
<reference evidence="5" key="1">
    <citation type="submission" date="2016-04" db="EMBL/GenBank/DDBJ databases">
        <authorList>
            <person name="Chen L."/>
            <person name="Zhuang W."/>
            <person name="Wang G."/>
        </authorList>
    </citation>
    <scope>NUCLEOTIDE SEQUENCE [LARGE SCALE GENOMIC DNA]</scope>
    <source>
        <strain evidence="5">208</strain>
    </source>
</reference>
<dbReference type="PANTHER" id="PTHR48051">
    <property type="match status" value="1"/>
</dbReference>
<protein>
    <recommendedName>
        <fullName evidence="3">Disease resistance R13L4/SHOC-2-like LRR domain-containing protein</fullName>
    </recommendedName>
</protein>
<dbReference type="GO" id="GO:0005737">
    <property type="term" value="C:cytoplasm"/>
    <property type="evidence" value="ECO:0007669"/>
    <property type="project" value="TreeGrafter"/>
</dbReference>
<dbReference type="Gene3D" id="3.80.10.10">
    <property type="entry name" value="Ribonuclease Inhibitor"/>
    <property type="match status" value="3"/>
</dbReference>
<dbReference type="AlphaFoldDB" id="A0A1V9GDA7"/>
<dbReference type="InterPro" id="IPR003591">
    <property type="entry name" value="Leu-rich_rpt_typical-subtyp"/>
</dbReference>
<dbReference type="InterPro" id="IPR032675">
    <property type="entry name" value="LRR_dom_sf"/>
</dbReference>
<dbReference type="EMBL" id="LWBP01000001">
    <property type="protein sequence ID" value="OQP68580.1"/>
    <property type="molecule type" value="Genomic_DNA"/>
</dbReference>
<proteinExistence type="predicted"/>